<reference evidence="2 3" key="1">
    <citation type="submission" date="2024-04" db="EMBL/GenBank/DDBJ databases">
        <title>Phyllosticta paracitricarpa is synonymous to the EU quarantine fungus P. citricarpa based on phylogenomic analyses.</title>
        <authorList>
            <consortium name="Lawrence Berkeley National Laboratory"/>
            <person name="Van Ingen-Buijs V.A."/>
            <person name="Van Westerhoven A.C."/>
            <person name="Haridas S."/>
            <person name="Skiadas P."/>
            <person name="Martin F."/>
            <person name="Groenewald J.Z."/>
            <person name="Crous P.W."/>
            <person name="Seidl M.F."/>
        </authorList>
    </citation>
    <scope>NUCLEOTIDE SEQUENCE [LARGE SCALE GENOMIC DNA]</scope>
    <source>
        <strain evidence="2 3">CBS 123374</strain>
    </source>
</reference>
<dbReference type="Proteomes" id="UP001492380">
    <property type="component" value="Unassembled WGS sequence"/>
</dbReference>
<accession>A0ABR1Y9I2</accession>
<evidence type="ECO:0000313" key="2">
    <source>
        <dbReference type="EMBL" id="KAK8223324.1"/>
    </source>
</evidence>
<evidence type="ECO:0000313" key="3">
    <source>
        <dbReference type="Proteomes" id="UP001492380"/>
    </source>
</evidence>
<feature type="compositionally biased region" description="Polar residues" evidence="1">
    <location>
        <begin position="172"/>
        <end position="182"/>
    </location>
</feature>
<feature type="region of interest" description="Disordered" evidence="1">
    <location>
        <begin position="77"/>
        <end position="182"/>
    </location>
</feature>
<dbReference type="EMBL" id="JBBWRZ010000014">
    <property type="protein sequence ID" value="KAK8223324.1"/>
    <property type="molecule type" value="Genomic_DNA"/>
</dbReference>
<gene>
    <name evidence="2" type="ORF">HDK90DRAFT_117649</name>
</gene>
<organism evidence="2 3">
    <name type="scientific">Phyllosticta capitalensis</name>
    <dbReference type="NCBI Taxonomy" id="121624"/>
    <lineage>
        <taxon>Eukaryota</taxon>
        <taxon>Fungi</taxon>
        <taxon>Dikarya</taxon>
        <taxon>Ascomycota</taxon>
        <taxon>Pezizomycotina</taxon>
        <taxon>Dothideomycetes</taxon>
        <taxon>Dothideomycetes incertae sedis</taxon>
        <taxon>Botryosphaeriales</taxon>
        <taxon>Phyllostictaceae</taxon>
        <taxon>Phyllosticta</taxon>
    </lineage>
</organism>
<protein>
    <submittedName>
        <fullName evidence="2">Uncharacterized protein</fullName>
    </submittedName>
</protein>
<proteinExistence type="predicted"/>
<evidence type="ECO:0000256" key="1">
    <source>
        <dbReference type="SAM" id="MobiDB-lite"/>
    </source>
</evidence>
<comment type="caution">
    <text evidence="2">The sequence shown here is derived from an EMBL/GenBank/DDBJ whole genome shotgun (WGS) entry which is preliminary data.</text>
</comment>
<sequence length="277" mass="31046">MMFSSSSTKRQYGRHSWSGMELLIRTPPRDTFASAPSLRAEPLSPSAYEPLYNHSLPPQQPLRSPKLAMPHQNYYYPQQGQMPQVPSLSQQLQQIQMEQQSPQAQRFQQSPQAQRYQQAQPLPHQPHQMQGQQSQQLHGPQDQVQAQPQTQSLNGPNGAMNGSHGAMDGSNGAMNGTHGTMNGSNGVMAVAQPGLPETPQEPRLMFPNGTPHVVKCGACGFEMRPEMTFLEWLNHCAHGRNYGDDELDYDICVCDVAFMTAKDMQEHQQEYGCKMRR</sequence>
<name>A0ABR1Y9I2_9PEZI</name>
<feature type="compositionally biased region" description="Low complexity" evidence="1">
    <location>
        <begin position="81"/>
        <end position="151"/>
    </location>
</feature>
<keyword evidence="3" id="KW-1185">Reference proteome</keyword>